<organism evidence="2 3">
    <name type="scientific">Quercus rubra</name>
    <name type="common">Northern red oak</name>
    <name type="synonym">Quercus borealis</name>
    <dbReference type="NCBI Taxonomy" id="3512"/>
    <lineage>
        <taxon>Eukaryota</taxon>
        <taxon>Viridiplantae</taxon>
        <taxon>Streptophyta</taxon>
        <taxon>Embryophyta</taxon>
        <taxon>Tracheophyta</taxon>
        <taxon>Spermatophyta</taxon>
        <taxon>Magnoliopsida</taxon>
        <taxon>eudicotyledons</taxon>
        <taxon>Gunneridae</taxon>
        <taxon>Pentapetalae</taxon>
        <taxon>rosids</taxon>
        <taxon>fabids</taxon>
        <taxon>Fagales</taxon>
        <taxon>Fagaceae</taxon>
        <taxon>Quercus</taxon>
    </lineage>
</organism>
<protein>
    <submittedName>
        <fullName evidence="2">Uncharacterized protein</fullName>
    </submittedName>
</protein>
<feature type="region of interest" description="Disordered" evidence="1">
    <location>
        <begin position="1"/>
        <end position="35"/>
    </location>
</feature>
<comment type="caution">
    <text evidence="2">The sequence shown here is derived from an EMBL/GenBank/DDBJ whole genome shotgun (WGS) entry which is preliminary data.</text>
</comment>
<dbReference type="InterPro" id="IPR017956">
    <property type="entry name" value="AT_hook_DNA-bd_motif"/>
</dbReference>
<keyword evidence="3" id="KW-1185">Reference proteome</keyword>
<dbReference type="AlphaFoldDB" id="A0AAN7DUC6"/>
<evidence type="ECO:0000313" key="3">
    <source>
        <dbReference type="Proteomes" id="UP001324115"/>
    </source>
</evidence>
<feature type="compositionally biased region" description="Basic residues" evidence="1">
    <location>
        <begin position="7"/>
        <end position="25"/>
    </location>
</feature>
<feature type="compositionally biased region" description="Basic residues" evidence="1">
    <location>
        <begin position="115"/>
        <end position="125"/>
    </location>
</feature>
<feature type="compositionally biased region" description="Basic and acidic residues" evidence="1">
    <location>
        <begin position="188"/>
        <end position="199"/>
    </location>
</feature>
<dbReference type="PRINTS" id="PR00929">
    <property type="entry name" value="ATHOOK"/>
</dbReference>
<proteinExistence type="predicted"/>
<dbReference type="PROSITE" id="PS00018">
    <property type="entry name" value="EF_HAND_1"/>
    <property type="match status" value="1"/>
</dbReference>
<feature type="compositionally biased region" description="Polar residues" evidence="1">
    <location>
        <begin position="150"/>
        <end position="159"/>
    </location>
</feature>
<feature type="region of interest" description="Disordered" evidence="1">
    <location>
        <begin position="173"/>
        <end position="219"/>
    </location>
</feature>
<gene>
    <name evidence="2" type="ORF">RGQ29_031963</name>
</gene>
<reference evidence="2 3" key="1">
    <citation type="journal article" date="2023" name="G3 (Bethesda)">
        <title>A haplotype-resolved chromosome-scale genome for Quercus rubra L. provides insights into the genetics of adaptive traits for red oak species.</title>
        <authorList>
            <person name="Kapoor B."/>
            <person name="Jenkins J."/>
            <person name="Schmutz J."/>
            <person name="Zhebentyayeva T."/>
            <person name="Kuelheim C."/>
            <person name="Coggeshall M."/>
            <person name="Heim C."/>
            <person name="Lasky J.R."/>
            <person name="Leites L."/>
            <person name="Islam-Faridi N."/>
            <person name="Romero-Severson J."/>
            <person name="DeLeo V.L."/>
            <person name="Lucas S.M."/>
            <person name="Lazic D."/>
            <person name="Gailing O."/>
            <person name="Carlson J."/>
            <person name="Staton M."/>
        </authorList>
    </citation>
    <scope>NUCLEOTIDE SEQUENCE [LARGE SCALE GENOMIC DNA]</scope>
    <source>
        <strain evidence="2">Pseudo-F2</strain>
    </source>
</reference>
<dbReference type="Proteomes" id="UP001324115">
    <property type="component" value="Unassembled WGS sequence"/>
</dbReference>
<sequence length="219" mass="24618">MHLQRSSSHKKRAITIKRPMNKYKKKDAPPSDCNGDNAVTVSEFDYCVDNHFRTMETISKLCGEDDYYALQQTEIQRFSSSLTFLSVNEEEVPPSIEKSKQGNKNNGAMKDKSTLSKRPRGRPRKKPMEDNEAIATQSKRPRGRPRKNLIENSLDNSDCNDQYVQGLAVQLSENSSEAHAVDGVPGDAQEHSVQEESGKKQKRVKQAASVCDPKPESHL</sequence>
<accession>A0AAN7DUC6</accession>
<evidence type="ECO:0000313" key="2">
    <source>
        <dbReference type="EMBL" id="KAK4539125.1"/>
    </source>
</evidence>
<evidence type="ECO:0000256" key="1">
    <source>
        <dbReference type="SAM" id="MobiDB-lite"/>
    </source>
</evidence>
<dbReference type="EMBL" id="JAXUIC010000525">
    <property type="protein sequence ID" value="KAK4539125.1"/>
    <property type="molecule type" value="Genomic_DNA"/>
</dbReference>
<dbReference type="InterPro" id="IPR018247">
    <property type="entry name" value="EF_Hand_1_Ca_BS"/>
</dbReference>
<name>A0AAN7DUC6_QUERU</name>
<dbReference type="GO" id="GO:0003677">
    <property type="term" value="F:DNA binding"/>
    <property type="evidence" value="ECO:0007669"/>
    <property type="project" value="InterPro"/>
</dbReference>
<feature type="region of interest" description="Disordered" evidence="1">
    <location>
        <begin position="92"/>
        <end position="159"/>
    </location>
</feature>